<organism evidence="1 2">
    <name type="scientific">Acidithiobacillus thiooxidans</name>
    <name type="common">Thiobacillus thiooxidans</name>
    <dbReference type="NCBI Taxonomy" id="930"/>
    <lineage>
        <taxon>Bacteria</taxon>
        <taxon>Pseudomonadati</taxon>
        <taxon>Pseudomonadota</taxon>
        <taxon>Acidithiobacillia</taxon>
        <taxon>Acidithiobacillales</taxon>
        <taxon>Acidithiobacillaceae</taxon>
        <taxon>Acidithiobacillus</taxon>
    </lineage>
</organism>
<dbReference type="Proteomes" id="UP000095008">
    <property type="component" value="Unassembled WGS sequence"/>
</dbReference>
<accession>A0A1C2I1L9</accession>
<reference evidence="1" key="1">
    <citation type="journal article" date="2016" name="Int. J. Mol. Sci.">
        <title>Comparative genomics of the extreme acidophile Acidithiobacillus thiooxidans reveals intraspecific divergence and niche adaptation.</title>
        <authorList>
            <person name="Zhang X."/>
            <person name="Feng X."/>
            <person name="Tao J."/>
            <person name="Ma L."/>
            <person name="Xiao Y."/>
            <person name="Liang Y."/>
            <person name="Liu X."/>
            <person name="Yin H."/>
        </authorList>
    </citation>
    <scope>NUCLEOTIDE SEQUENCE [LARGE SCALE GENOMIC DNA]</scope>
    <source>
        <strain evidence="1">DXS-W</strain>
    </source>
</reference>
<comment type="caution">
    <text evidence="1">The sequence shown here is derived from an EMBL/GenBank/DDBJ whole genome shotgun (WGS) entry which is preliminary data.</text>
</comment>
<gene>
    <name evidence="1" type="ORF">A6M23_14725</name>
</gene>
<evidence type="ECO:0000313" key="2">
    <source>
        <dbReference type="Proteomes" id="UP000095008"/>
    </source>
</evidence>
<evidence type="ECO:0000313" key="1">
    <source>
        <dbReference type="EMBL" id="OCX69892.1"/>
    </source>
</evidence>
<sequence length="218" mass="25258">MENQKYYLVSKDHFTRQKVLQETNLPEPESGEDSQSLRTYAPLPAGSDVAMVRYLTRHRDRTVALLGEIDETLELLRRSLNASQPKYTGMIGIIWTHRPDRFNNGIYPAVVRWSCHRKSGSFDLHWKYKILNLRNLPRMAKSSKNFAAGHAQTVETLKRVQKLMQQRSTLLNTWSNLSRTLTPMESSTSDLESLRATLKAHLPALPHYQQSLLYNRDY</sequence>
<name>A0A1C2I1L9_ACITH</name>
<dbReference type="EMBL" id="LWRY01000187">
    <property type="protein sequence ID" value="OCX69892.1"/>
    <property type="molecule type" value="Genomic_DNA"/>
</dbReference>
<protein>
    <submittedName>
        <fullName evidence="1">Uncharacterized protein</fullName>
    </submittedName>
</protein>
<keyword evidence="2" id="KW-1185">Reference proteome</keyword>
<proteinExistence type="predicted"/>
<dbReference type="AlphaFoldDB" id="A0A1C2I1L9"/>